<reference evidence="2" key="1">
    <citation type="submission" date="2022-07" db="EMBL/GenBank/DDBJ databases">
        <title>Genome Sequence of Physisporinus lineatus.</title>
        <authorList>
            <person name="Buettner E."/>
        </authorList>
    </citation>
    <scope>NUCLEOTIDE SEQUENCE</scope>
    <source>
        <strain evidence="2">VT162</strain>
    </source>
</reference>
<feature type="compositionally biased region" description="Basic and acidic residues" evidence="1">
    <location>
        <begin position="676"/>
        <end position="686"/>
    </location>
</feature>
<feature type="compositionally biased region" description="Polar residues" evidence="1">
    <location>
        <begin position="68"/>
        <end position="88"/>
    </location>
</feature>
<sequence length="790" mass="88479">MAIYYYYNKHSNSNSCNSSSRGLSPYGNRRSDRGDSSNILLEGLPHYRREPIVPGKSPPPDVAPNPGRDTSSSTQWTTARTVPTQWQREQTREDYWLGQRDNRNGEIEHESDWRSQRRSGELRVEDASSSLQAIQQNLRRMQRELDADLDAEESQMPITQGTDDARRTMMTEPVVETVIKLRTDKRGREVREEHKRRAEALHRNGSNERNYDDERIEPKSTSQDRTQKAKRATENSDGMNRCPPHHNQNNSDLDEEAALQLHQQRNELKVEDRGLNYPTRELRNEVRMTYHTPRSSIPREVASGSVESLIWQECSHRVGPGLDGATRGDESDSQAVEKNKQQDFIDREISPAKRPDRGREYCPAIESNTGTGPNQGFGSSTVTRRLMLNGATWPPRSETSGPIEGISNPAVDLRTVAPDNPIAVHSGTLRSWPTIPRGATTLVLVEETQEEAMQDRGANGAITDSDRGTSRIHEILPPEISPDFFDGGGRLVAKLPVISNRIIHLTELPGMPKTGVCRDDLHLDIAKIPAPDVLNVEQVGRLAKGTNLTSHETRSCLIGSYQIPNQKGHSARSNGFEDQNKDIEIPNQEIDIPLPPPEPGDHPVQATPEETHQADIDLNIANSYLLEIAIVGNESSLHADVNLKPHESGTRQVNGYRRYMDMYTFENRSQKVTFSSKERNLLDKPPRVSSRSDSSRRSHRRDFQQNRELTRTVLVPNTVPIPPRSAEKTNAGVGSEKFAVFEEVVAVAGLKDKSEIARDRHTHQRKETDSGVGSGGTRVGTLRALAIGPR</sequence>
<feature type="compositionally biased region" description="Basic and acidic residues" evidence="1">
    <location>
        <begin position="693"/>
        <end position="708"/>
    </location>
</feature>
<dbReference type="EMBL" id="JANAWD010000206">
    <property type="protein sequence ID" value="KAJ3483975.1"/>
    <property type="molecule type" value="Genomic_DNA"/>
</dbReference>
<protein>
    <submittedName>
        <fullName evidence="2">Uncharacterized protein</fullName>
    </submittedName>
</protein>
<feature type="region of interest" description="Disordered" evidence="1">
    <location>
        <begin position="673"/>
        <end position="708"/>
    </location>
</feature>
<evidence type="ECO:0000313" key="3">
    <source>
        <dbReference type="Proteomes" id="UP001212997"/>
    </source>
</evidence>
<feature type="region of interest" description="Disordered" evidence="1">
    <location>
        <begin position="320"/>
        <end position="346"/>
    </location>
</feature>
<accession>A0AAD5V1Z3</accession>
<gene>
    <name evidence="2" type="ORF">NLI96_g5946</name>
</gene>
<feature type="compositionally biased region" description="Basic and acidic residues" evidence="1">
    <location>
        <begin position="753"/>
        <end position="769"/>
    </location>
</feature>
<dbReference type="Proteomes" id="UP001212997">
    <property type="component" value="Unassembled WGS sequence"/>
</dbReference>
<feature type="compositionally biased region" description="Basic and acidic residues" evidence="1">
    <location>
        <begin position="185"/>
        <end position="218"/>
    </location>
</feature>
<feature type="region of interest" description="Disordered" evidence="1">
    <location>
        <begin position="147"/>
        <end position="166"/>
    </location>
</feature>
<feature type="region of interest" description="Disordered" evidence="1">
    <location>
        <begin position="185"/>
        <end position="251"/>
    </location>
</feature>
<feature type="compositionally biased region" description="Basic and acidic residues" evidence="1">
    <location>
        <begin position="89"/>
        <end position="126"/>
    </location>
</feature>
<feature type="compositionally biased region" description="Basic and acidic residues" evidence="1">
    <location>
        <begin position="326"/>
        <end position="346"/>
    </location>
</feature>
<dbReference type="AlphaFoldDB" id="A0AAD5V1Z3"/>
<keyword evidence="3" id="KW-1185">Reference proteome</keyword>
<proteinExistence type="predicted"/>
<organism evidence="2 3">
    <name type="scientific">Meripilus lineatus</name>
    <dbReference type="NCBI Taxonomy" id="2056292"/>
    <lineage>
        <taxon>Eukaryota</taxon>
        <taxon>Fungi</taxon>
        <taxon>Dikarya</taxon>
        <taxon>Basidiomycota</taxon>
        <taxon>Agaricomycotina</taxon>
        <taxon>Agaricomycetes</taxon>
        <taxon>Polyporales</taxon>
        <taxon>Meripilaceae</taxon>
        <taxon>Meripilus</taxon>
    </lineage>
</organism>
<evidence type="ECO:0000313" key="2">
    <source>
        <dbReference type="EMBL" id="KAJ3483975.1"/>
    </source>
</evidence>
<comment type="caution">
    <text evidence="2">The sequence shown here is derived from an EMBL/GenBank/DDBJ whole genome shotgun (WGS) entry which is preliminary data.</text>
</comment>
<name>A0AAD5V1Z3_9APHY</name>
<feature type="region of interest" description="Disordered" evidence="1">
    <location>
        <begin position="753"/>
        <end position="790"/>
    </location>
</feature>
<evidence type="ECO:0000256" key="1">
    <source>
        <dbReference type="SAM" id="MobiDB-lite"/>
    </source>
</evidence>
<feature type="region of interest" description="Disordered" evidence="1">
    <location>
        <begin position="11"/>
        <end position="130"/>
    </location>
</feature>
<feature type="compositionally biased region" description="Low complexity" evidence="1">
    <location>
        <begin position="11"/>
        <end position="20"/>
    </location>
</feature>
<feature type="compositionally biased region" description="Basic and acidic residues" evidence="1">
    <location>
        <begin position="225"/>
        <end position="234"/>
    </location>
</feature>